<protein>
    <submittedName>
        <fullName evidence="2">Conjugal transfer protein TrbH</fullName>
    </submittedName>
</protein>
<dbReference type="PROSITE" id="PS51257">
    <property type="entry name" value="PROKAR_LIPOPROTEIN"/>
    <property type="match status" value="1"/>
</dbReference>
<keyword evidence="1" id="KW-0732">Signal</keyword>
<feature type="signal peptide" evidence="1">
    <location>
        <begin position="1"/>
        <end position="19"/>
    </location>
</feature>
<dbReference type="EMBL" id="JABTTY010000004">
    <property type="protein sequence ID" value="MBE7526073.1"/>
    <property type="molecule type" value="Genomic_DNA"/>
</dbReference>
<evidence type="ECO:0000256" key="1">
    <source>
        <dbReference type="SAM" id="SignalP"/>
    </source>
</evidence>
<evidence type="ECO:0000313" key="2">
    <source>
        <dbReference type="EMBL" id="MBE7526073.1"/>
    </source>
</evidence>
<proteinExistence type="predicted"/>
<feature type="chain" id="PRO_5037496701" evidence="1">
    <location>
        <begin position="20"/>
        <end position="152"/>
    </location>
</feature>
<sequence>MNLRILVLLIISLVITACATSGTTSFVAKEITQVDAEILTNDIISYLEKPLPPASTTLILEAPSQKQGQADVLTSLLIEKLRVHGYGVTEIKTKTDSAQTEEKGTTLRYLAFPFRNGIVLRLQYEQNEASRYYPRDTAGSLITEHPFTVRTE</sequence>
<evidence type="ECO:0000313" key="3">
    <source>
        <dbReference type="Proteomes" id="UP000710385"/>
    </source>
</evidence>
<gene>
    <name evidence="2" type="ORF">HS096_07440</name>
</gene>
<dbReference type="Proteomes" id="UP000710385">
    <property type="component" value="Unassembled WGS sequence"/>
</dbReference>
<reference evidence="2" key="1">
    <citation type="submission" date="2020-05" db="EMBL/GenBank/DDBJ databases">
        <title>High-Quality Genomes of Partial-Nitritation/Anammox System by Hierarchical Clustering Based Hybrid Assembly.</title>
        <authorList>
            <person name="Liu L."/>
            <person name="Wang Y."/>
            <person name="Che Y."/>
            <person name="Chen Y."/>
            <person name="Xia Y."/>
            <person name="Luo R."/>
            <person name="Cheng S.H."/>
            <person name="Zheng C."/>
            <person name="Zhang T."/>
        </authorList>
    </citation>
    <scope>NUCLEOTIDE SEQUENCE</scope>
    <source>
        <strain evidence="2">H1_PAT1</strain>
    </source>
</reference>
<accession>A0A928Y6F3</accession>
<name>A0A928Y6F3_UNCKA</name>
<comment type="caution">
    <text evidence="2">The sequence shown here is derived from an EMBL/GenBank/DDBJ whole genome shotgun (WGS) entry which is preliminary data.</text>
</comment>
<dbReference type="AlphaFoldDB" id="A0A928Y6F3"/>
<organism evidence="2 3">
    <name type="scientific">candidate division WWE3 bacterium</name>
    <dbReference type="NCBI Taxonomy" id="2053526"/>
    <lineage>
        <taxon>Bacteria</taxon>
        <taxon>Katanobacteria</taxon>
    </lineage>
</organism>